<reference evidence="3" key="1">
    <citation type="journal article" date="2013" name="Nature">
        <title>Pan genome of the phytoplankton Emiliania underpins its global distribution.</title>
        <authorList>
            <person name="Read B.A."/>
            <person name="Kegel J."/>
            <person name="Klute M.J."/>
            <person name="Kuo A."/>
            <person name="Lefebvre S.C."/>
            <person name="Maumus F."/>
            <person name="Mayer C."/>
            <person name="Miller J."/>
            <person name="Monier A."/>
            <person name="Salamov A."/>
            <person name="Young J."/>
            <person name="Aguilar M."/>
            <person name="Claverie J.M."/>
            <person name="Frickenhaus S."/>
            <person name="Gonzalez K."/>
            <person name="Herman E.K."/>
            <person name="Lin Y.C."/>
            <person name="Napier J."/>
            <person name="Ogata H."/>
            <person name="Sarno A.F."/>
            <person name="Shmutz J."/>
            <person name="Schroeder D."/>
            <person name="de Vargas C."/>
            <person name="Verret F."/>
            <person name="von Dassow P."/>
            <person name="Valentin K."/>
            <person name="Van de Peer Y."/>
            <person name="Wheeler G."/>
            <person name="Dacks J.B."/>
            <person name="Delwiche C.F."/>
            <person name="Dyhrman S.T."/>
            <person name="Glockner G."/>
            <person name="John U."/>
            <person name="Richards T."/>
            <person name="Worden A.Z."/>
            <person name="Zhang X."/>
            <person name="Grigoriev I.V."/>
            <person name="Allen A.E."/>
            <person name="Bidle K."/>
            <person name="Borodovsky M."/>
            <person name="Bowler C."/>
            <person name="Brownlee C."/>
            <person name="Cock J.M."/>
            <person name="Elias M."/>
            <person name="Gladyshev V.N."/>
            <person name="Groth M."/>
            <person name="Guda C."/>
            <person name="Hadaegh A."/>
            <person name="Iglesias-Rodriguez M.D."/>
            <person name="Jenkins J."/>
            <person name="Jones B.M."/>
            <person name="Lawson T."/>
            <person name="Leese F."/>
            <person name="Lindquist E."/>
            <person name="Lobanov A."/>
            <person name="Lomsadze A."/>
            <person name="Malik S.B."/>
            <person name="Marsh M.E."/>
            <person name="Mackinder L."/>
            <person name="Mock T."/>
            <person name="Mueller-Roeber B."/>
            <person name="Pagarete A."/>
            <person name="Parker M."/>
            <person name="Probert I."/>
            <person name="Quesneville H."/>
            <person name="Raines C."/>
            <person name="Rensing S.A."/>
            <person name="Riano-Pachon D.M."/>
            <person name="Richier S."/>
            <person name="Rokitta S."/>
            <person name="Shiraiwa Y."/>
            <person name="Soanes D.M."/>
            <person name="van der Giezen M."/>
            <person name="Wahlund T.M."/>
            <person name="Williams B."/>
            <person name="Wilson W."/>
            <person name="Wolfe G."/>
            <person name="Wurch L.L."/>
        </authorList>
    </citation>
    <scope>NUCLEOTIDE SEQUENCE</scope>
</reference>
<accession>A0A0D3IXM8</accession>
<proteinExistence type="predicted"/>
<evidence type="ECO:0000256" key="1">
    <source>
        <dbReference type="SAM" id="SignalP"/>
    </source>
</evidence>
<evidence type="ECO:0000313" key="3">
    <source>
        <dbReference type="Proteomes" id="UP000013827"/>
    </source>
</evidence>
<name>A0A0D3IXM8_EMIH1</name>
<evidence type="ECO:0000313" key="2">
    <source>
        <dbReference type="EnsemblProtists" id="EOD16013"/>
    </source>
</evidence>
<dbReference type="EnsemblProtists" id="EOD16013">
    <property type="protein sequence ID" value="EOD16013"/>
    <property type="gene ID" value="EMIHUDRAFT_211052"/>
</dbReference>
<keyword evidence="1" id="KW-0732">Signal</keyword>
<dbReference type="HOGENOM" id="CLU_1542915_0_0_1"/>
<dbReference type="KEGG" id="ehx:EMIHUDRAFT_211052"/>
<reference evidence="2" key="2">
    <citation type="submission" date="2024-10" db="UniProtKB">
        <authorList>
            <consortium name="EnsemblProtists"/>
        </authorList>
    </citation>
    <scope>IDENTIFICATION</scope>
</reference>
<feature type="signal peptide" evidence="1">
    <location>
        <begin position="1"/>
        <end position="19"/>
    </location>
</feature>
<protein>
    <submittedName>
        <fullName evidence="2">Uncharacterized protein</fullName>
    </submittedName>
</protein>
<organism evidence="2 3">
    <name type="scientific">Emiliania huxleyi (strain CCMP1516)</name>
    <dbReference type="NCBI Taxonomy" id="280463"/>
    <lineage>
        <taxon>Eukaryota</taxon>
        <taxon>Haptista</taxon>
        <taxon>Haptophyta</taxon>
        <taxon>Prymnesiophyceae</taxon>
        <taxon>Isochrysidales</taxon>
        <taxon>Noelaerhabdaceae</taxon>
        <taxon>Emiliania</taxon>
    </lineage>
</organism>
<dbReference type="RefSeq" id="XP_005768442.1">
    <property type="nucleotide sequence ID" value="XM_005768385.1"/>
</dbReference>
<keyword evidence="3" id="KW-1185">Reference proteome</keyword>
<dbReference type="GeneID" id="17262118"/>
<dbReference type="PaxDb" id="2903-EOD16013"/>
<feature type="chain" id="PRO_5044200655" evidence="1">
    <location>
        <begin position="20"/>
        <end position="174"/>
    </location>
</feature>
<sequence>MALLALLGASPAVLPPARAFAAPRLAHRSCCAVMSDGEKPPAVVDPDVTADNPKGLTGPLITYSGISPEMRTLVDEAFQRRNRERLLTDKPPYASVEAMVDAYVELGSAQGWTREDAESEVVRFLQRRALAEEGGFSGEPQDYAAQVLLALLVGSIGYSTATGGGISTWENPFF</sequence>
<dbReference type="AlphaFoldDB" id="A0A0D3IXM8"/>
<dbReference type="Proteomes" id="UP000013827">
    <property type="component" value="Unassembled WGS sequence"/>
</dbReference>